<evidence type="ECO:0000256" key="3">
    <source>
        <dbReference type="ARBA" id="ARBA00022801"/>
    </source>
</evidence>
<dbReference type="InterPro" id="IPR011330">
    <property type="entry name" value="Glyco_hydro/deAcase_b/a-brl"/>
</dbReference>
<evidence type="ECO:0000313" key="6">
    <source>
        <dbReference type="EMBL" id="KNE22376.1"/>
    </source>
</evidence>
<organism evidence="6 7">
    <name type="scientific">Virgibacillus pantothenticus</name>
    <dbReference type="NCBI Taxonomy" id="1473"/>
    <lineage>
        <taxon>Bacteria</taxon>
        <taxon>Bacillati</taxon>
        <taxon>Bacillota</taxon>
        <taxon>Bacilli</taxon>
        <taxon>Bacillales</taxon>
        <taxon>Bacillaceae</taxon>
        <taxon>Virgibacillus</taxon>
    </lineage>
</organism>
<dbReference type="InterPro" id="IPR027291">
    <property type="entry name" value="Glyco_hydro_38_N_sf"/>
</dbReference>
<proteinExistence type="inferred from homology"/>
<dbReference type="GO" id="GO:0009313">
    <property type="term" value="P:oligosaccharide catabolic process"/>
    <property type="evidence" value="ECO:0007669"/>
    <property type="project" value="TreeGrafter"/>
</dbReference>
<evidence type="ECO:0000313" key="7">
    <source>
        <dbReference type="Proteomes" id="UP000036780"/>
    </source>
</evidence>
<dbReference type="InterPro" id="IPR011013">
    <property type="entry name" value="Gal_mutarotase_sf_dom"/>
</dbReference>
<dbReference type="Pfam" id="PF01074">
    <property type="entry name" value="Glyco_hydro_38N"/>
    <property type="match status" value="1"/>
</dbReference>
<dbReference type="Proteomes" id="UP000036780">
    <property type="component" value="Unassembled WGS sequence"/>
</dbReference>
<dbReference type="SMART" id="SM00872">
    <property type="entry name" value="Alpha-mann_mid"/>
    <property type="match status" value="1"/>
</dbReference>
<dbReference type="InterPro" id="IPR000602">
    <property type="entry name" value="Glyco_hydro_38_N"/>
</dbReference>
<dbReference type="EMBL" id="LGTO01000002">
    <property type="protein sequence ID" value="KNE22376.1"/>
    <property type="molecule type" value="Genomic_DNA"/>
</dbReference>
<keyword evidence="4" id="KW-0326">Glycosidase</keyword>
<evidence type="ECO:0000256" key="2">
    <source>
        <dbReference type="ARBA" id="ARBA00022723"/>
    </source>
</evidence>
<dbReference type="InterPro" id="IPR015341">
    <property type="entry name" value="Glyco_hydro_38_cen"/>
</dbReference>
<comment type="similarity">
    <text evidence="1">Belongs to the glycosyl hydrolase 38 family.</text>
</comment>
<keyword evidence="7" id="KW-1185">Reference proteome</keyword>
<dbReference type="GeneID" id="66869261"/>
<keyword evidence="3" id="KW-0378">Hydrolase</keyword>
<dbReference type="SUPFAM" id="SSF88713">
    <property type="entry name" value="Glycoside hydrolase/deacetylase"/>
    <property type="match status" value="1"/>
</dbReference>
<dbReference type="OrthoDB" id="9764050at2"/>
<gene>
    <name evidence="6" type="ORF">AFK71_01785</name>
</gene>
<dbReference type="Gene3D" id="2.70.98.30">
    <property type="entry name" value="Golgi alpha-mannosidase II, domain 4"/>
    <property type="match status" value="1"/>
</dbReference>
<dbReference type="Gene3D" id="1.20.1270.50">
    <property type="entry name" value="Glycoside hydrolase family 38, central domain"/>
    <property type="match status" value="1"/>
</dbReference>
<dbReference type="InterPro" id="IPR028995">
    <property type="entry name" value="Glyco_hydro_57/38_cen_sf"/>
</dbReference>
<keyword evidence="2" id="KW-0479">Metal-binding</keyword>
<dbReference type="InterPro" id="IPR037094">
    <property type="entry name" value="Glyco_hydro_38_cen_sf"/>
</dbReference>
<dbReference type="AlphaFoldDB" id="A0A0L0QUX6"/>
<feature type="domain" description="Glycoside hydrolase family 38 central" evidence="5">
    <location>
        <begin position="270"/>
        <end position="348"/>
    </location>
</feature>
<name>A0A0L0QUX6_VIRPA</name>
<dbReference type="Pfam" id="PF09261">
    <property type="entry name" value="Alpha-mann_mid"/>
    <property type="match status" value="1"/>
</dbReference>
<dbReference type="Pfam" id="PF07748">
    <property type="entry name" value="Glyco_hydro_38C"/>
    <property type="match status" value="1"/>
</dbReference>
<evidence type="ECO:0000259" key="5">
    <source>
        <dbReference type="SMART" id="SM00872"/>
    </source>
</evidence>
<evidence type="ECO:0000256" key="1">
    <source>
        <dbReference type="ARBA" id="ARBA00009792"/>
    </source>
</evidence>
<evidence type="ECO:0000256" key="4">
    <source>
        <dbReference type="ARBA" id="ARBA00023295"/>
    </source>
</evidence>
<dbReference type="RefSeq" id="WP_050349849.1">
    <property type="nucleotide sequence ID" value="NZ_BOSN01000003.1"/>
</dbReference>
<protein>
    <recommendedName>
        <fullName evidence="5">Glycoside hydrolase family 38 central domain-containing protein</fullName>
    </recommendedName>
</protein>
<dbReference type="InterPro" id="IPR011682">
    <property type="entry name" value="Glyco_hydro_38_C"/>
</dbReference>
<dbReference type="GO" id="GO:0006013">
    <property type="term" value="P:mannose metabolic process"/>
    <property type="evidence" value="ECO:0007669"/>
    <property type="project" value="InterPro"/>
</dbReference>
<dbReference type="PANTHER" id="PTHR46017:SF2">
    <property type="entry name" value="MANNOSYLGLYCERATE HYDROLASE"/>
    <property type="match status" value="1"/>
</dbReference>
<dbReference type="SUPFAM" id="SSF88688">
    <property type="entry name" value="Families 57/38 glycoside transferase middle domain"/>
    <property type="match status" value="1"/>
</dbReference>
<dbReference type="Gene3D" id="3.20.110.10">
    <property type="entry name" value="Glycoside hydrolase 38, N terminal domain"/>
    <property type="match status" value="1"/>
</dbReference>
<accession>A0A0L0QUX6</accession>
<dbReference type="GO" id="GO:0046872">
    <property type="term" value="F:metal ion binding"/>
    <property type="evidence" value="ECO:0007669"/>
    <property type="project" value="UniProtKB-KW"/>
</dbReference>
<comment type="caution">
    <text evidence="6">The sequence shown here is derived from an EMBL/GenBank/DDBJ whole genome shotgun (WGS) entry which is preliminary data.</text>
</comment>
<sequence length="884" mass="101829">MKTKIHVIAHTHWDYEWYFTSNESFIQLCYHVDEVIKALQEGVLDYYMLDGQMSIVEDYLEVQPDKRETLNSLITTGKLKVGPWYTQSDQMIIRGESLVRNLQLGLESGDALGGADRLGYVPDAFGQSIDMPKIFSQMGIDKAVFWRGLSSDQLSQREFLWQSEDGSRLLTYNIKDGYFVGVQLIEVDYTKPLLDQIKQDSTSSHIALPVGGDQRYVDFNLKERIAYYNDQLTDEQLVESNYDQLFAQINEEAKTLPIVQGELLNAEVSKIHRSIYSSRYDHKYLNDKIERRLIYQIEPLMTLADQLGLPYKQELVDKIWKLTLRNHAHDSAGGCNSDKTNQAILQRFIEADQLSYSVVDYLTRKISESRKNLKENQITVFNTLLIEREQVIGITLSLPQTAFTIYHEGKKVAFDIKKITKHSNAPIRKNIHPSPESYYYEIEIALPLKLQPLGYEVLDIKLNEDSIETTSASKQLEENGNTIENEYYQVCFKNGSIRVLDKESNILYPDFLIVEDAGDDGDNYDYSPPANDWKLQFKFDTANVSIVQGNWKSSLKLNGCFIIPKNQYEREQGKATASIPYCCTLKLEAHKQAVDVHLEINNQAMDHRMRLLVNSGVKTEHSIADTPFGTISRPVVDPNLKDWKEKNWKEEPTGLYPMLSFINLHDQQKSITAFTKGIKEYEVIGSKDKIIALTLFRAVGYLGKPDLGRRPGVASGNQFKYIKTPDSQLQKTLTFKCSIQIKHTFNAARAFCKYQKHAISFPYYQQQNVNQFTNTLKYFVMHPLPFQVPETYSFVDATKVKQVVFSSCKKARNRKGVIIRFFNPVEQAIQDGGELICQEDIHFWQFTTMEETIDEQHFQSSQTIPLGRFKPKEIKTIYIEFKHP</sequence>
<dbReference type="GO" id="GO:0004559">
    <property type="term" value="F:alpha-mannosidase activity"/>
    <property type="evidence" value="ECO:0007669"/>
    <property type="project" value="InterPro"/>
</dbReference>
<dbReference type="PATRIC" id="fig|1473.5.peg.3267"/>
<reference evidence="7" key="1">
    <citation type="submission" date="2015-07" db="EMBL/GenBank/DDBJ databases">
        <title>Fjat-10053 dsm26.</title>
        <authorList>
            <person name="Liu B."/>
            <person name="Wang J."/>
            <person name="Zhu Y."/>
            <person name="Liu G."/>
            <person name="Chen Q."/>
            <person name="Chen Z."/>
            <person name="Lan J."/>
            <person name="Che J."/>
            <person name="Ge C."/>
            <person name="Shi H."/>
            <person name="Pan Z."/>
            <person name="Liu X."/>
        </authorList>
    </citation>
    <scope>NUCLEOTIDE SEQUENCE [LARGE SCALE GENOMIC DNA]</scope>
    <source>
        <strain evidence="7">DSM 26</strain>
    </source>
</reference>
<dbReference type="GO" id="GO:0030246">
    <property type="term" value="F:carbohydrate binding"/>
    <property type="evidence" value="ECO:0007669"/>
    <property type="project" value="InterPro"/>
</dbReference>
<dbReference type="SUPFAM" id="SSF74650">
    <property type="entry name" value="Galactose mutarotase-like"/>
    <property type="match status" value="1"/>
</dbReference>
<dbReference type="PANTHER" id="PTHR46017">
    <property type="entry name" value="ALPHA-MANNOSIDASE 2C1"/>
    <property type="match status" value="1"/>
</dbReference>